<evidence type="ECO:0000313" key="1">
    <source>
        <dbReference type="EMBL" id="AEF16918.1"/>
    </source>
</evidence>
<dbReference type="EMBL" id="CP002739">
    <property type="protein sequence ID" value="AEF16918.1"/>
    <property type="molecule type" value="Genomic_DNA"/>
</dbReference>
<evidence type="ECO:0000313" key="2">
    <source>
        <dbReference type="Proteomes" id="UP000007239"/>
    </source>
</evidence>
<organism evidence="1 2">
    <name type="scientific">Thermoanaerobacterium xylanolyticum (strain ATCC 49914 / DSM 7097 / LX-11)</name>
    <dbReference type="NCBI Taxonomy" id="858215"/>
    <lineage>
        <taxon>Bacteria</taxon>
        <taxon>Bacillati</taxon>
        <taxon>Bacillota</taxon>
        <taxon>Clostridia</taxon>
        <taxon>Thermoanaerobacterales</taxon>
        <taxon>Thermoanaerobacteraceae</taxon>
        <taxon>Thermoanaerobacterium</taxon>
    </lineage>
</organism>
<reference evidence="1" key="1">
    <citation type="submission" date="2011-05" db="EMBL/GenBank/DDBJ databases">
        <title>Complete sequence of Thermoanaerobacterium xylanolyticum LX-11.</title>
        <authorList>
            <consortium name="US DOE Joint Genome Institute"/>
            <person name="Lucas S."/>
            <person name="Han J."/>
            <person name="Lapidus A."/>
            <person name="Cheng J.-F."/>
            <person name="Goodwin L."/>
            <person name="Pitluck S."/>
            <person name="Peters L."/>
            <person name="Mikhailova N."/>
            <person name="Lu M."/>
            <person name="Han C."/>
            <person name="Tapia R."/>
            <person name="Land M."/>
            <person name="Hauser L."/>
            <person name="Kyrpides N."/>
            <person name="Ivanova N."/>
            <person name="Pagani I."/>
            <person name="Hemme C."/>
            <person name="Woyke T."/>
        </authorList>
    </citation>
    <scope>NUCLEOTIDE SEQUENCE</scope>
    <source>
        <strain evidence="1">LX-11</strain>
    </source>
</reference>
<sequence>MRCPNCKSKNVGKIGGNLFFCRECFCEIKVKGDKFIIKLYDQEGRIKKVQYVI</sequence>
<dbReference type="STRING" id="858215.Thexy_0877"/>
<proteinExistence type="predicted"/>
<protein>
    <submittedName>
        <fullName evidence="1">Uncharacterized protein</fullName>
    </submittedName>
</protein>
<accession>F6BJF0</accession>
<name>F6BJF0_THEXL</name>
<dbReference type="AlphaFoldDB" id="F6BJF0"/>
<dbReference type="Proteomes" id="UP000007239">
    <property type="component" value="Chromosome"/>
</dbReference>
<gene>
    <name evidence="1" type="ordered locus">Thexy_0877</name>
</gene>
<keyword evidence="2" id="KW-1185">Reference proteome</keyword>
<dbReference type="KEGG" id="txy:Thexy_0877"/>
<dbReference type="HOGENOM" id="CLU_198029_2_0_9"/>